<organism evidence="2 3">
    <name type="scientific">Eiseniibacteriota bacterium</name>
    <dbReference type="NCBI Taxonomy" id="2212470"/>
    <lineage>
        <taxon>Bacteria</taxon>
        <taxon>Candidatus Eiseniibacteriota</taxon>
    </lineage>
</organism>
<proteinExistence type="predicted"/>
<reference evidence="2" key="2">
    <citation type="journal article" date="2021" name="Microbiome">
        <title>Successional dynamics and alternative stable states in a saline activated sludge microbial community over 9 years.</title>
        <authorList>
            <person name="Wang Y."/>
            <person name="Ye J."/>
            <person name="Ju F."/>
            <person name="Liu L."/>
            <person name="Boyd J.A."/>
            <person name="Deng Y."/>
            <person name="Parks D.H."/>
            <person name="Jiang X."/>
            <person name="Yin X."/>
            <person name="Woodcroft B.J."/>
            <person name="Tyson G.W."/>
            <person name="Hugenholtz P."/>
            <person name="Polz M.F."/>
            <person name="Zhang T."/>
        </authorList>
    </citation>
    <scope>NUCLEOTIDE SEQUENCE</scope>
    <source>
        <strain evidence="2">HKST-UBA01</strain>
    </source>
</reference>
<gene>
    <name evidence="2" type="ORF">KC729_21980</name>
</gene>
<dbReference type="EMBL" id="JAGQHR010001139">
    <property type="protein sequence ID" value="MCA9730366.1"/>
    <property type="molecule type" value="Genomic_DNA"/>
</dbReference>
<reference evidence="2" key="1">
    <citation type="submission" date="2020-04" db="EMBL/GenBank/DDBJ databases">
        <authorList>
            <person name="Zhang T."/>
        </authorList>
    </citation>
    <scope>NUCLEOTIDE SEQUENCE</scope>
    <source>
        <strain evidence="2">HKST-UBA01</strain>
    </source>
</reference>
<dbReference type="Proteomes" id="UP000697710">
    <property type="component" value="Unassembled WGS sequence"/>
</dbReference>
<evidence type="ECO:0000256" key="1">
    <source>
        <dbReference type="SAM" id="Phobius"/>
    </source>
</evidence>
<name>A0A956M378_UNCEI</name>
<protein>
    <submittedName>
        <fullName evidence="2">Uncharacterized protein</fullName>
    </submittedName>
</protein>
<feature type="transmembrane region" description="Helical" evidence="1">
    <location>
        <begin position="12"/>
        <end position="38"/>
    </location>
</feature>
<evidence type="ECO:0000313" key="2">
    <source>
        <dbReference type="EMBL" id="MCA9730366.1"/>
    </source>
</evidence>
<evidence type="ECO:0000313" key="3">
    <source>
        <dbReference type="Proteomes" id="UP000697710"/>
    </source>
</evidence>
<comment type="caution">
    <text evidence="2">The sequence shown here is derived from an EMBL/GenBank/DDBJ whole genome shotgun (WGS) entry which is preliminary data.</text>
</comment>
<feature type="non-terminal residue" evidence="2">
    <location>
        <position position="76"/>
    </location>
</feature>
<dbReference type="AlphaFoldDB" id="A0A956M378"/>
<keyword evidence="1" id="KW-0472">Membrane</keyword>
<keyword evidence="1" id="KW-1133">Transmembrane helix</keyword>
<keyword evidence="1" id="KW-0812">Transmembrane</keyword>
<accession>A0A956M378</accession>
<sequence length="76" mass="8055">MDASWSKAARPVLIGILVAEILVLVIGAWFALSAALVVRDLSAARDELLQARDAISRSQVVEARAAMESAARHADA</sequence>